<dbReference type="Proteomes" id="UP000269721">
    <property type="component" value="Unassembled WGS sequence"/>
</dbReference>
<accession>A0A4V1IQS2</accession>
<organism evidence="2 3">
    <name type="scientific">Blyttiomyces helicus</name>
    <dbReference type="NCBI Taxonomy" id="388810"/>
    <lineage>
        <taxon>Eukaryota</taxon>
        <taxon>Fungi</taxon>
        <taxon>Fungi incertae sedis</taxon>
        <taxon>Chytridiomycota</taxon>
        <taxon>Chytridiomycota incertae sedis</taxon>
        <taxon>Chytridiomycetes</taxon>
        <taxon>Chytridiomycetes incertae sedis</taxon>
        <taxon>Blyttiomyces</taxon>
    </lineage>
</organism>
<sequence>MTSSSRATVGGQLCHESVISLANILLPIRELMVDGGTGLLLHPMREKHLHVCFQIRKERWNAIPRFLSARASTYDQQTRWAGRFGGLKKARQAKRKSSDPIRIRSDPTRSESDPNGSDPTKKSMLSVEIAVGEALASKCSKLPVLCGGEGFLVLRPGVATGDRHGDDSKVGDISESVIVDGRIGYAVVRRMQVHLQSKPSKLRPVSLSWRLQVDGEDAVLDGKLAVKLFSEPLGDTDSKGMIPYSNSSERWVGSHLRRSAYRFELEPPVGRSRPPRDRHIIRATNKSVKGDRRGWEHEDFQGGLL</sequence>
<feature type="compositionally biased region" description="Basic and acidic residues" evidence="1">
    <location>
        <begin position="96"/>
        <end position="112"/>
    </location>
</feature>
<feature type="non-terminal residue" evidence="2">
    <location>
        <position position="305"/>
    </location>
</feature>
<feature type="region of interest" description="Disordered" evidence="1">
    <location>
        <begin position="85"/>
        <end position="123"/>
    </location>
</feature>
<protein>
    <submittedName>
        <fullName evidence="2">Uncharacterized protein</fullName>
    </submittedName>
</protein>
<dbReference type="AlphaFoldDB" id="A0A4V1IQS2"/>
<evidence type="ECO:0000313" key="2">
    <source>
        <dbReference type="EMBL" id="RKO87547.1"/>
    </source>
</evidence>
<evidence type="ECO:0000256" key="1">
    <source>
        <dbReference type="SAM" id="MobiDB-lite"/>
    </source>
</evidence>
<reference evidence="3" key="1">
    <citation type="journal article" date="2018" name="Nat. Microbiol.">
        <title>Leveraging single-cell genomics to expand the fungal tree of life.</title>
        <authorList>
            <person name="Ahrendt S.R."/>
            <person name="Quandt C.A."/>
            <person name="Ciobanu D."/>
            <person name="Clum A."/>
            <person name="Salamov A."/>
            <person name="Andreopoulos B."/>
            <person name="Cheng J.F."/>
            <person name="Woyke T."/>
            <person name="Pelin A."/>
            <person name="Henrissat B."/>
            <person name="Reynolds N.K."/>
            <person name="Benny G.L."/>
            <person name="Smith M.E."/>
            <person name="James T.Y."/>
            <person name="Grigoriev I.V."/>
        </authorList>
    </citation>
    <scope>NUCLEOTIDE SEQUENCE [LARGE SCALE GENOMIC DNA]</scope>
</reference>
<feature type="compositionally biased region" description="Basic residues" evidence="1">
    <location>
        <begin position="86"/>
        <end position="95"/>
    </location>
</feature>
<dbReference type="EMBL" id="KZ997339">
    <property type="protein sequence ID" value="RKO87547.1"/>
    <property type="molecule type" value="Genomic_DNA"/>
</dbReference>
<name>A0A4V1IQS2_9FUNG</name>
<evidence type="ECO:0000313" key="3">
    <source>
        <dbReference type="Proteomes" id="UP000269721"/>
    </source>
</evidence>
<proteinExistence type="predicted"/>
<gene>
    <name evidence="2" type="ORF">BDK51DRAFT_26836</name>
</gene>
<keyword evidence="3" id="KW-1185">Reference proteome</keyword>